<dbReference type="Gene3D" id="3.40.50.200">
    <property type="entry name" value="Peptidase S8/S53 domain"/>
    <property type="match status" value="1"/>
</dbReference>
<dbReference type="PRINTS" id="PR00723">
    <property type="entry name" value="SUBTILISIN"/>
</dbReference>
<evidence type="ECO:0000256" key="3">
    <source>
        <dbReference type="ARBA" id="ARBA00022801"/>
    </source>
</evidence>
<dbReference type="Pfam" id="PF00082">
    <property type="entry name" value="Peptidase_S8"/>
    <property type="match status" value="1"/>
</dbReference>
<reference evidence="10" key="1">
    <citation type="journal article" date="2006" name="Proc. Natl. Acad. Sci. U.S.A.">
        <title>The complete genome of Rhodococcus sp. RHA1 provides insights into a catabolic powerhouse.</title>
        <authorList>
            <person name="McLeod M.P."/>
            <person name="Warren R.L."/>
            <person name="Hsiao W.W.L."/>
            <person name="Araki N."/>
            <person name="Myhre M."/>
            <person name="Fernandes C."/>
            <person name="Miyazawa D."/>
            <person name="Wong W."/>
            <person name="Lillquist A.L."/>
            <person name="Wang D."/>
            <person name="Dosanjh M."/>
            <person name="Hara H."/>
            <person name="Petrescu A."/>
            <person name="Morin R.D."/>
            <person name="Yang G."/>
            <person name="Stott J.M."/>
            <person name="Schein J.E."/>
            <person name="Shin H."/>
            <person name="Smailus D."/>
            <person name="Siddiqui A.S."/>
            <person name="Marra M.A."/>
            <person name="Jones S.J.M."/>
            <person name="Holt R."/>
            <person name="Brinkman F.S.L."/>
            <person name="Miyauchi K."/>
            <person name="Fukuda M."/>
            <person name="Davies J.E."/>
            <person name="Mohn W.W."/>
            <person name="Eltis L.D."/>
        </authorList>
    </citation>
    <scope>NUCLEOTIDE SEQUENCE [LARGE SCALE GENOMIC DNA]</scope>
    <source>
        <strain evidence="10">RHA1</strain>
    </source>
</reference>
<feature type="domain" description="Peptidase S8/S53" evidence="8">
    <location>
        <begin position="166"/>
        <end position="393"/>
    </location>
</feature>
<feature type="region of interest" description="Disordered" evidence="7">
    <location>
        <begin position="1"/>
        <end position="26"/>
    </location>
</feature>
<keyword evidence="4 5" id="KW-0720">Serine protease</keyword>
<dbReference type="eggNOG" id="COG1404">
    <property type="taxonomic scope" value="Bacteria"/>
</dbReference>
<dbReference type="AlphaFoldDB" id="Q0S5I6"/>
<dbReference type="RefSeq" id="WP_011597610.1">
    <property type="nucleotide sequence ID" value="NC_008268.1"/>
</dbReference>
<evidence type="ECO:0000256" key="5">
    <source>
        <dbReference type="PROSITE-ProRule" id="PRU01240"/>
    </source>
</evidence>
<keyword evidence="2 5" id="KW-0645">Protease</keyword>
<dbReference type="GO" id="GO:0006508">
    <property type="term" value="P:proteolysis"/>
    <property type="evidence" value="ECO:0007669"/>
    <property type="project" value="UniProtKB-KW"/>
</dbReference>
<dbReference type="KEGG" id="rha:RHA1_ro05420"/>
<feature type="compositionally biased region" description="Basic and acidic residues" evidence="7">
    <location>
        <begin position="1"/>
        <end position="12"/>
    </location>
</feature>
<evidence type="ECO:0000313" key="10">
    <source>
        <dbReference type="Proteomes" id="UP000008710"/>
    </source>
</evidence>
<evidence type="ECO:0000256" key="6">
    <source>
        <dbReference type="RuleBase" id="RU003355"/>
    </source>
</evidence>
<dbReference type="InterPro" id="IPR023827">
    <property type="entry name" value="Peptidase_S8_Asp-AS"/>
</dbReference>
<evidence type="ECO:0000256" key="7">
    <source>
        <dbReference type="SAM" id="MobiDB-lite"/>
    </source>
</evidence>
<evidence type="ECO:0000256" key="4">
    <source>
        <dbReference type="ARBA" id="ARBA00022825"/>
    </source>
</evidence>
<proteinExistence type="inferred from homology"/>
<evidence type="ECO:0000259" key="8">
    <source>
        <dbReference type="Pfam" id="PF00082"/>
    </source>
</evidence>
<comment type="similarity">
    <text evidence="1 5 6">Belongs to the peptidase S8 family.</text>
</comment>
<dbReference type="HOGENOM" id="CLU_011263_15_8_11"/>
<evidence type="ECO:0000256" key="1">
    <source>
        <dbReference type="ARBA" id="ARBA00011073"/>
    </source>
</evidence>
<dbReference type="OrthoDB" id="9813435at2"/>
<dbReference type="InterPro" id="IPR036852">
    <property type="entry name" value="Peptidase_S8/S53_dom_sf"/>
</dbReference>
<accession>Q0S5I6</accession>
<evidence type="ECO:0000313" key="9">
    <source>
        <dbReference type="EMBL" id="ABG97200.1"/>
    </source>
</evidence>
<protein>
    <submittedName>
        <fullName evidence="9">Possible subtilisin</fullName>
    </submittedName>
</protein>
<dbReference type="InterPro" id="IPR050131">
    <property type="entry name" value="Peptidase_S8_subtilisin-like"/>
</dbReference>
<feature type="active site" description="Charge relay system" evidence="5">
    <location>
        <position position="207"/>
    </location>
</feature>
<dbReference type="InterPro" id="IPR015500">
    <property type="entry name" value="Peptidase_S8_subtilisin-rel"/>
</dbReference>
<dbReference type="InterPro" id="IPR000209">
    <property type="entry name" value="Peptidase_S8/S53_dom"/>
</dbReference>
<dbReference type="PROSITE" id="PS00136">
    <property type="entry name" value="SUBTILASE_ASP"/>
    <property type="match status" value="1"/>
</dbReference>
<gene>
    <name evidence="9" type="ordered locus">RHA1_ro05420</name>
</gene>
<dbReference type="GO" id="GO:0004252">
    <property type="term" value="F:serine-type endopeptidase activity"/>
    <property type="evidence" value="ECO:0007669"/>
    <property type="project" value="UniProtKB-UniRule"/>
</dbReference>
<sequence>MISREDSDRNGDGGRPAADSTAETTGRHVVVFTEHGRRTDPTGLLRSLTGVSNVARSSEFDSSAMDLERAEVADAVLFDELGIAVVAADPGQLEALRAAAAAPDVAVLSVEPELVHHALDSEDTVAEIARPANGAAAVEDAEHFLDSPEFTWGLEATRTTTSACSGRGVRIAVLDTGLDLSHPDFHGRTITAQSFVPGAEPQDGHGHGTHCVGTACGPAAATGTRRYGVAHEADIFVGKVLSDQGRGVDGGILAGIEWAIANGCQIVSMSLGADVASVSVAYETVGQRALAAGVLIVAAAGNNANRAAGRPGLVGVPANSPSIMAVAAVDPDLGLANFSAASNPVAGGQIDVAGPGVRVFSTVPMPVRYGTKNGTSMATPHVAGVAALWCEKTGRSGRDLWSLLTQHSRRLALPSLDVGAGLIQASA</sequence>
<dbReference type="EMBL" id="CP000431">
    <property type="protein sequence ID" value="ABG97200.1"/>
    <property type="molecule type" value="Genomic_DNA"/>
</dbReference>
<dbReference type="PATRIC" id="fig|101510.16.peg.5466"/>
<dbReference type="PANTHER" id="PTHR43806:SF11">
    <property type="entry name" value="CEREVISIN-RELATED"/>
    <property type="match status" value="1"/>
</dbReference>
<organism evidence="9 10">
    <name type="scientific">Rhodococcus jostii (strain RHA1)</name>
    <dbReference type="NCBI Taxonomy" id="101510"/>
    <lineage>
        <taxon>Bacteria</taxon>
        <taxon>Bacillati</taxon>
        <taxon>Actinomycetota</taxon>
        <taxon>Actinomycetes</taxon>
        <taxon>Mycobacteriales</taxon>
        <taxon>Nocardiaceae</taxon>
        <taxon>Rhodococcus</taxon>
    </lineage>
</organism>
<feature type="active site" description="Charge relay system" evidence="5">
    <location>
        <position position="175"/>
    </location>
</feature>
<dbReference type="SUPFAM" id="SSF52743">
    <property type="entry name" value="Subtilisin-like"/>
    <property type="match status" value="1"/>
</dbReference>
<dbReference type="PANTHER" id="PTHR43806">
    <property type="entry name" value="PEPTIDASE S8"/>
    <property type="match status" value="1"/>
</dbReference>
<dbReference type="InterPro" id="IPR023828">
    <property type="entry name" value="Peptidase_S8_Ser-AS"/>
</dbReference>
<evidence type="ECO:0000256" key="2">
    <source>
        <dbReference type="ARBA" id="ARBA00022670"/>
    </source>
</evidence>
<feature type="active site" description="Charge relay system" evidence="5">
    <location>
        <position position="376"/>
    </location>
</feature>
<name>Q0S5I6_RHOJR</name>
<dbReference type="PROSITE" id="PS51892">
    <property type="entry name" value="SUBTILASE"/>
    <property type="match status" value="1"/>
</dbReference>
<dbReference type="PROSITE" id="PS00138">
    <property type="entry name" value="SUBTILASE_SER"/>
    <property type="match status" value="1"/>
</dbReference>
<dbReference type="Proteomes" id="UP000008710">
    <property type="component" value="Chromosome"/>
</dbReference>
<keyword evidence="3 5" id="KW-0378">Hydrolase</keyword>